<dbReference type="GO" id="GO:0005829">
    <property type="term" value="C:cytosol"/>
    <property type="evidence" value="ECO:0007669"/>
    <property type="project" value="GOC"/>
</dbReference>
<dbReference type="InterPro" id="IPR016159">
    <property type="entry name" value="Cullin_repeat-like_dom_sf"/>
</dbReference>
<evidence type="ECO:0000256" key="4">
    <source>
        <dbReference type="ARBA" id="ARBA00022753"/>
    </source>
</evidence>
<evidence type="ECO:0000256" key="7">
    <source>
        <dbReference type="SAM" id="MobiDB-lite"/>
    </source>
</evidence>
<feature type="domain" description="Vps53 C-terminal" evidence="9">
    <location>
        <begin position="627"/>
        <end position="711"/>
    </location>
</feature>
<feature type="region of interest" description="Disordered" evidence="7">
    <location>
        <begin position="986"/>
        <end position="1020"/>
    </location>
</feature>
<dbReference type="GO" id="GO:0042147">
    <property type="term" value="P:retrograde transport, endosome to Golgi"/>
    <property type="evidence" value="ECO:0007669"/>
    <property type="project" value="InterPro"/>
</dbReference>
<dbReference type="Pfam" id="PF16854">
    <property type="entry name" value="VPS53_C"/>
    <property type="match status" value="1"/>
</dbReference>
<dbReference type="InterPro" id="IPR039766">
    <property type="entry name" value="Vps53"/>
</dbReference>
<feature type="region of interest" description="Disordered" evidence="7">
    <location>
        <begin position="799"/>
        <end position="829"/>
    </location>
</feature>
<evidence type="ECO:0000259" key="8">
    <source>
        <dbReference type="Pfam" id="PF04100"/>
    </source>
</evidence>
<dbReference type="Pfam" id="PF04100">
    <property type="entry name" value="Vps53_N"/>
    <property type="match status" value="1"/>
</dbReference>
<evidence type="ECO:0000313" key="10">
    <source>
        <dbReference type="EMBL" id="KAJ1915024.1"/>
    </source>
</evidence>
<name>A0A9W7ZSA5_9FUNG</name>
<feature type="compositionally biased region" description="Acidic residues" evidence="7">
    <location>
        <begin position="994"/>
        <end position="1007"/>
    </location>
</feature>
<accession>A0A9W7ZSA5</accession>
<comment type="similarity">
    <text evidence="3">Belongs to the VPS53 family.</text>
</comment>
<proteinExistence type="inferred from homology"/>
<comment type="caution">
    <text evidence="10">The sequence shown here is derived from an EMBL/GenBank/DDBJ whole genome shotgun (WGS) entry which is preliminary data.</text>
</comment>
<keyword evidence="6" id="KW-0472">Membrane</keyword>
<dbReference type="InterPro" id="IPR038260">
    <property type="entry name" value="Vps53_C_sf"/>
</dbReference>
<dbReference type="GO" id="GO:0000938">
    <property type="term" value="C:GARP complex"/>
    <property type="evidence" value="ECO:0007669"/>
    <property type="project" value="InterPro"/>
</dbReference>
<feature type="region of interest" description="Disordered" evidence="7">
    <location>
        <begin position="743"/>
        <end position="786"/>
    </location>
</feature>
<protein>
    <submittedName>
        <fullName evidence="10">Vacuolar protein sorting-associated protein 53</fullName>
    </submittedName>
</protein>
<dbReference type="AlphaFoldDB" id="A0A9W7ZSA5"/>
<gene>
    <name evidence="10" type="primary">VPS53</name>
    <name evidence="10" type="ORF">H4219_004522</name>
</gene>
<feature type="region of interest" description="Disordered" evidence="7">
    <location>
        <begin position="863"/>
        <end position="904"/>
    </location>
</feature>
<dbReference type="InterPro" id="IPR007234">
    <property type="entry name" value="Vps53_N"/>
</dbReference>
<evidence type="ECO:0000256" key="1">
    <source>
        <dbReference type="ARBA" id="ARBA00004150"/>
    </source>
</evidence>
<dbReference type="Gene3D" id="1.10.357.110">
    <property type="entry name" value="Vacuolar protein sorting-associated protein 53, C-terminus"/>
    <property type="match status" value="1"/>
</dbReference>
<evidence type="ECO:0000256" key="5">
    <source>
        <dbReference type="ARBA" id="ARBA00023034"/>
    </source>
</evidence>
<dbReference type="PANTHER" id="PTHR12820:SF0">
    <property type="entry name" value="VACUOLAR PROTEIN SORTING-ASSOCIATED PROTEIN 53 HOMOLOG"/>
    <property type="match status" value="1"/>
</dbReference>
<feature type="compositionally biased region" description="Polar residues" evidence="7">
    <location>
        <begin position="745"/>
        <end position="765"/>
    </location>
</feature>
<reference evidence="10" key="1">
    <citation type="submission" date="2022-07" db="EMBL/GenBank/DDBJ databases">
        <title>Phylogenomic reconstructions and comparative analyses of Kickxellomycotina fungi.</title>
        <authorList>
            <person name="Reynolds N.K."/>
            <person name="Stajich J.E."/>
            <person name="Barry K."/>
            <person name="Grigoriev I.V."/>
            <person name="Crous P."/>
            <person name="Smith M.E."/>
        </authorList>
    </citation>
    <scope>NUCLEOTIDE SEQUENCE</scope>
    <source>
        <strain evidence="10">NBRC 100468</strain>
    </source>
</reference>
<dbReference type="SUPFAM" id="SSF74788">
    <property type="entry name" value="Cullin repeat-like"/>
    <property type="match status" value="1"/>
</dbReference>
<evidence type="ECO:0000313" key="11">
    <source>
        <dbReference type="Proteomes" id="UP001150538"/>
    </source>
</evidence>
<evidence type="ECO:0000256" key="3">
    <source>
        <dbReference type="ARBA" id="ARBA00008628"/>
    </source>
</evidence>
<organism evidence="10 11">
    <name type="scientific">Mycoemilia scoparia</name>
    <dbReference type="NCBI Taxonomy" id="417184"/>
    <lineage>
        <taxon>Eukaryota</taxon>
        <taxon>Fungi</taxon>
        <taxon>Fungi incertae sedis</taxon>
        <taxon>Zoopagomycota</taxon>
        <taxon>Kickxellomycotina</taxon>
        <taxon>Kickxellomycetes</taxon>
        <taxon>Kickxellales</taxon>
        <taxon>Kickxellaceae</taxon>
        <taxon>Mycoemilia</taxon>
    </lineage>
</organism>
<evidence type="ECO:0000259" key="9">
    <source>
        <dbReference type="Pfam" id="PF16854"/>
    </source>
</evidence>
<dbReference type="Proteomes" id="UP001150538">
    <property type="component" value="Unassembled WGS sequence"/>
</dbReference>
<dbReference type="PANTHER" id="PTHR12820">
    <property type="entry name" value="VACUOLAR SORTING PROTEIN 53"/>
    <property type="match status" value="1"/>
</dbReference>
<keyword evidence="11" id="KW-1185">Reference proteome</keyword>
<feature type="domain" description="Vps53 N-terminal" evidence="8">
    <location>
        <begin position="15"/>
        <end position="399"/>
    </location>
</feature>
<dbReference type="OrthoDB" id="10261632at2759"/>
<keyword evidence="5" id="KW-0333">Golgi apparatus</keyword>
<evidence type="ECO:0000256" key="6">
    <source>
        <dbReference type="ARBA" id="ARBA00023136"/>
    </source>
</evidence>
<dbReference type="InterPro" id="IPR031745">
    <property type="entry name" value="Vps53_C"/>
</dbReference>
<feature type="compositionally biased region" description="Polar residues" evidence="7">
    <location>
        <begin position="799"/>
        <end position="813"/>
    </location>
</feature>
<dbReference type="GO" id="GO:0010008">
    <property type="term" value="C:endosome membrane"/>
    <property type="evidence" value="ECO:0007669"/>
    <property type="project" value="UniProtKB-SubCell"/>
</dbReference>
<evidence type="ECO:0000256" key="2">
    <source>
        <dbReference type="ARBA" id="ARBA00004481"/>
    </source>
</evidence>
<sequence length="1020" mass="114831">MTSSQKPKDPLEDTDFTTAKYINHYVYDKKTLEGIDIMLENVRYKLSQTNKQLESALHSNKVPNDNELKEIDDTKSSIQASNTHLLQIIIKAQAVLYKKIADMKEKSHASERAVFDITQDIKSLDYAKRNLSETIKTFKRFQMLVNASEQFKTIINNKQYRDAIYLVQAIDELVESFEDYQNIPRINEVKASISSRKKQLVKQIYYEFESGFDTQGALVGDVSTLQQVCLLADVLRHNEREHIIEYYCDLQLNPYIAIFQSSDDVSQIENVSRRFAWFRRIITNCYEPHKEIFPEKWNVDLVFCQKFTVLTRYQLSDVLAQVEKFDVDKLVNAVTLTLGFETQLDKKFGDRLGRDVSLKGKGSEDAIETFSGSISCAFEPYLSHYIEGEEKKYKRIISKAKTSTEKEENDPSLSVLASSAELLYQYKESLGQCANLSTSQAMFDLSRVFNNYLANYTQDVLLYKMNKVKIDSSMSMATALSYISQNCLVINTADYCSTATNQLEQKISEKINQEYRSRLTFNYARDALLSSVNHGIKQLVKQVEAMCAGAFSSFREIPWNTLSTVGDQSDYITEIASVLDQAIVSVRQGLSNPKFFRTFCDKFSESLIDQYRKLIESCQRVSEIGAEQLLLDTQVLKTIILNIPSIGHSEQIPALSTYTRFVNRGMSYIVNLLKSALLPTDPPESMIEQFLHLFPDGSTTTFKAALKLKGVHPDEQRVLTHFLQLKILDANNTMDALGVGAKKSLSMQSQQETQVDKASNMSSEPKPSFNEGAVSRTAESDSNRGIKSADHITSQFNEMAISSSSQPPASTRGPSLAHVPASPLSRLKPGNELRTMSMTAAIGRPSQYQSHYQRQNISSTIDPHHNYYQQQPPQSAFTVKGQPSFTSQSPSRPKLSNQTSSQSLNKVLQTRKSDDALTLTKTASAAATTSKIFDSKEFRNNPTKAFAMMTENLSAKHGPAFAQFAANANATKAKINQNFRKFMTNITKKKNSDDESSAGEDPGDTSDSDYQLFKGTLGTF</sequence>
<feature type="compositionally biased region" description="Polar residues" evidence="7">
    <location>
        <begin position="875"/>
        <end position="904"/>
    </location>
</feature>
<dbReference type="EMBL" id="JANBPU010000166">
    <property type="protein sequence ID" value="KAJ1915024.1"/>
    <property type="molecule type" value="Genomic_DNA"/>
</dbReference>
<keyword evidence="4" id="KW-0967">Endosome</keyword>
<comment type="subcellular location">
    <subcellularLocation>
        <location evidence="2">Endosome membrane</location>
        <topology evidence="2">Peripheral membrane protein</topology>
    </subcellularLocation>
    <subcellularLocation>
        <location evidence="1">Golgi apparatus</location>
        <location evidence="1">trans-Golgi network membrane</location>
        <topology evidence="1">Peripheral membrane protein</topology>
    </subcellularLocation>
</comment>